<protein>
    <submittedName>
        <fullName evidence="1">Uncharacterized protein</fullName>
    </submittedName>
</protein>
<proteinExistence type="predicted"/>
<dbReference type="AlphaFoldDB" id="C4Y8S0"/>
<organism evidence="1 2">
    <name type="scientific">Clavispora lusitaniae (strain ATCC 42720)</name>
    <name type="common">Yeast</name>
    <name type="synonym">Candida lusitaniae</name>
    <dbReference type="NCBI Taxonomy" id="306902"/>
    <lineage>
        <taxon>Eukaryota</taxon>
        <taxon>Fungi</taxon>
        <taxon>Dikarya</taxon>
        <taxon>Ascomycota</taxon>
        <taxon>Saccharomycotina</taxon>
        <taxon>Pichiomycetes</taxon>
        <taxon>Metschnikowiaceae</taxon>
        <taxon>Clavispora</taxon>
    </lineage>
</organism>
<gene>
    <name evidence="1" type="ORF">CLUG_04598</name>
</gene>
<dbReference type="HOGENOM" id="CLU_1578355_0_0_1"/>
<dbReference type="Proteomes" id="UP000007703">
    <property type="component" value="Unassembled WGS sequence"/>
</dbReference>
<evidence type="ECO:0000313" key="2">
    <source>
        <dbReference type="Proteomes" id="UP000007703"/>
    </source>
</evidence>
<evidence type="ECO:0000313" key="1">
    <source>
        <dbReference type="EMBL" id="EEQ40469.1"/>
    </source>
</evidence>
<sequence length="169" mass="18483">MASIFFVQVRRCQIASTSKPPCGNLFGLWVDCFKVSIVQVSGWGVWVMWVDHHGQTAGEETHRTVGASLQILVICSHSRYSSRRQGAVHNRNVDTTFLESSSFLQNHRSTSAAVLTSGPAVSVKRFGVQCSKAVGDFLLFQSDQGLHTLADRARGVVDVSHVVGKLLAR</sequence>
<reference evidence="1 2" key="1">
    <citation type="journal article" date="2009" name="Nature">
        <title>Evolution of pathogenicity and sexual reproduction in eight Candida genomes.</title>
        <authorList>
            <person name="Butler G."/>
            <person name="Rasmussen M.D."/>
            <person name="Lin M.F."/>
            <person name="Santos M.A."/>
            <person name="Sakthikumar S."/>
            <person name="Munro C.A."/>
            <person name="Rheinbay E."/>
            <person name="Grabherr M."/>
            <person name="Forche A."/>
            <person name="Reedy J.L."/>
            <person name="Agrafioti I."/>
            <person name="Arnaud M.B."/>
            <person name="Bates S."/>
            <person name="Brown A.J."/>
            <person name="Brunke S."/>
            <person name="Costanzo M.C."/>
            <person name="Fitzpatrick D.A."/>
            <person name="de Groot P.W."/>
            <person name="Harris D."/>
            <person name="Hoyer L.L."/>
            <person name="Hube B."/>
            <person name="Klis F.M."/>
            <person name="Kodira C."/>
            <person name="Lennard N."/>
            <person name="Logue M.E."/>
            <person name="Martin R."/>
            <person name="Neiman A.M."/>
            <person name="Nikolaou E."/>
            <person name="Quail M.A."/>
            <person name="Quinn J."/>
            <person name="Santos M.C."/>
            <person name="Schmitzberger F.F."/>
            <person name="Sherlock G."/>
            <person name="Shah P."/>
            <person name="Silverstein K.A."/>
            <person name="Skrzypek M.S."/>
            <person name="Soll D."/>
            <person name="Staggs R."/>
            <person name="Stansfield I."/>
            <person name="Stumpf M.P."/>
            <person name="Sudbery P.E."/>
            <person name="Srikantha T."/>
            <person name="Zeng Q."/>
            <person name="Berman J."/>
            <person name="Berriman M."/>
            <person name="Heitman J."/>
            <person name="Gow N.A."/>
            <person name="Lorenz M.C."/>
            <person name="Birren B.W."/>
            <person name="Kellis M."/>
            <person name="Cuomo C.A."/>
        </authorList>
    </citation>
    <scope>NUCLEOTIDE SEQUENCE [LARGE SCALE GENOMIC DNA]</scope>
    <source>
        <strain evidence="1 2">ATCC 42720</strain>
    </source>
</reference>
<dbReference type="VEuPathDB" id="FungiDB:CLUG_04598"/>
<accession>C4Y8S0</accession>
<dbReference type="EMBL" id="CH408080">
    <property type="protein sequence ID" value="EEQ40469.1"/>
    <property type="molecule type" value="Genomic_DNA"/>
</dbReference>
<dbReference type="InParanoid" id="C4Y8S0"/>
<dbReference type="KEGG" id="clu:CLUG_04598"/>
<name>C4Y8S0_CLAL4</name>